<reference evidence="4" key="2">
    <citation type="submission" date="2021-04" db="EMBL/GenBank/DDBJ databases">
        <authorList>
            <person name="Gilroy R."/>
        </authorList>
    </citation>
    <scope>NUCLEOTIDE SEQUENCE</scope>
    <source>
        <strain evidence="4">CHK188-4685</strain>
    </source>
</reference>
<dbReference type="Pfam" id="PF07007">
    <property type="entry name" value="LprI"/>
    <property type="match status" value="1"/>
</dbReference>
<gene>
    <name evidence="4" type="ORF">H9716_00555</name>
</gene>
<dbReference type="EMBL" id="DWYS01000008">
    <property type="protein sequence ID" value="HJB06345.1"/>
    <property type="molecule type" value="Genomic_DNA"/>
</dbReference>
<dbReference type="InterPro" id="IPR009739">
    <property type="entry name" value="LprI-like_N"/>
</dbReference>
<sequence length="235" mass="25290">MRNRQIWLVIACILIIGAAVTFYTKSFGSRELAEMPAETSPVQETSAGAAMARAAAAEMEALPSPEETGAAQEAADHAATADSALQEQSAPRSPALPLEGRAGQAEGGEGSSAVDYRKRLEELDRQVSQLEEEGAGTNVYSAQTSAASQLKLWESEMNNIYNSLLEELPDAQASGLAEEQQKWLKERDIKAAGGDGGSSALKGMEYTNALVELTRERAYQLADRYEELDSKDDQE</sequence>
<accession>A0A9D2L5I0</accession>
<keyword evidence="2" id="KW-1133">Transmembrane helix</keyword>
<dbReference type="PANTHER" id="PTHR39176">
    <property type="entry name" value="PERIPLASMIC PROTEIN-RELATED"/>
    <property type="match status" value="1"/>
</dbReference>
<dbReference type="PANTHER" id="PTHR39176:SF1">
    <property type="entry name" value="PERIPLASMIC PROTEIN"/>
    <property type="match status" value="1"/>
</dbReference>
<keyword evidence="2" id="KW-0472">Membrane</keyword>
<feature type="compositionally biased region" description="Low complexity" evidence="1">
    <location>
        <begin position="70"/>
        <end position="84"/>
    </location>
</feature>
<feature type="compositionally biased region" description="Low complexity" evidence="1">
    <location>
        <begin position="47"/>
        <end position="61"/>
    </location>
</feature>
<evidence type="ECO:0000259" key="3">
    <source>
        <dbReference type="Pfam" id="PF07007"/>
    </source>
</evidence>
<name>A0A9D2L5I0_9FIRM</name>
<dbReference type="Gene3D" id="1.20.1270.180">
    <property type="match status" value="1"/>
</dbReference>
<proteinExistence type="predicted"/>
<feature type="domain" description="Lysozyme inhibitor LprI-like N-terminal" evidence="3">
    <location>
        <begin position="144"/>
        <end position="221"/>
    </location>
</feature>
<dbReference type="Proteomes" id="UP000886804">
    <property type="component" value="Unassembled WGS sequence"/>
</dbReference>
<organism evidence="4 5">
    <name type="scientific">Candidatus Enterocloster faecavium</name>
    <dbReference type="NCBI Taxonomy" id="2838560"/>
    <lineage>
        <taxon>Bacteria</taxon>
        <taxon>Bacillati</taxon>
        <taxon>Bacillota</taxon>
        <taxon>Clostridia</taxon>
        <taxon>Lachnospirales</taxon>
        <taxon>Lachnospiraceae</taxon>
        <taxon>Enterocloster</taxon>
    </lineage>
</organism>
<dbReference type="AlphaFoldDB" id="A0A9D2L5I0"/>
<comment type="caution">
    <text evidence="4">The sequence shown here is derived from an EMBL/GenBank/DDBJ whole genome shotgun (WGS) entry which is preliminary data.</text>
</comment>
<evidence type="ECO:0000256" key="2">
    <source>
        <dbReference type="SAM" id="Phobius"/>
    </source>
</evidence>
<protein>
    <submittedName>
        <fullName evidence="4">DUF1311 domain-containing protein</fullName>
    </submittedName>
</protein>
<evidence type="ECO:0000313" key="5">
    <source>
        <dbReference type="Proteomes" id="UP000886804"/>
    </source>
</evidence>
<evidence type="ECO:0000256" key="1">
    <source>
        <dbReference type="SAM" id="MobiDB-lite"/>
    </source>
</evidence>
<keyword evidence="2" id="KW-0812">Transmembrane</keyword>
<evidence type="ECO:0000313" key="4">
    <source>
        <dbReference type="EMBL" id="HJB06345.1"/>
    </source>
</evidence>
<reference evidence="4" key="1">
    <citation type="journal article" date="2021" name="PeerJ">
        <title>Extensive microbial diversity within the chicken gut microbiome revealed by metagenomics and culture.</title>
        <authorList>
            <person name="Gilroy R."/>
            <person name="Ravi A."/>
            <person name="Getino M."/>
            <person name="Pursley I."/>
            <person name="Horton D.L."/>
            <person name="Alikhan N.F."/>
            <person name="Baker D."/>
            <person name="Gharbi K."/>
            <person name="Hall N."/>
            <person name="Watson M."/>
            <person name="Adriaenssens E.M."/>
            <person name="Foster-Nyarko E."/>
            <person name="Jarju S."/>
            <person name="Secka A."/>
            <person name="Antonio M."/>
            <person name="Oren A."/>
            <person name="Chaudhuri R.R."/>
            <person name="La Ragione R."/>
            <person name="Hildebrand F."/>
            <person name="Pallen M.J."/>
        </authorList>
    </citation>
    <scope>NUCLEOTIDE SEQUENCE</scope>
    <source>
        <strain evidence="4">CHK188-4685</strain>
    </source>
</reference>
<feature type="transmembrane region" description="Helical" evidence="2">
    <location>
        <begin position="6"/>
        <end position="24"/>
    </location>
</feature>
<feature type="region of interest" description="Disordered" evidence="1">
    <location>
        <begin position="34"/>
        <end position="114"/>
    </location>
</feature>